<evidence type="ECO:0000256" key="1">
    <source>
        <dbReference type="ARBA" id="ARBA00022679"/>
    </source>
</evidence>
<dbReference type="PANTHER" id="PTHR43877:SF2">
    <property type="entry name" value="AMINOALKYLPHOSPHONATE N-ACETYLTRANSFERASE-RELATED"/>
    <property type="match status" value="1"/>
</dbReference>
<evidence type="ECO:0000256" key="2">
    <source>
        <dbReference type="ARBA" id="ARBA00023315"/>
    </source>
</evidence>
<dbReference type="AlphaFoldDB" id="A0A7W9ZDS3"/>
<evidence type="ECO:0000259" key="3">
    <source>
        <dbReference type="PROSITE" id="PS51186"/>
    </source>
</evidence>
<comment type="caution">
    <text evidence="4">The sequence shown here is derived from an EMBL/GenBank/DDBJ whole genome shotgun (WGS) entry which is preliminary data.</text>
</comment>
<evidence type="ECO:0000313" key="4">
    <source>
        <dbReference type="EMBL" id="MBB6209601.1"/>
    </source>
</evidence>
<dbReference type="InterPro" id="IPR000182">
    <property type="entry name" value="GNAT_dom"/>
</dbReference>
<dbReference type="PANTHER" id="PTHR43877">
    <property type="entry name" value="AMINOALKYLPHOSPHONATE N-ACETYLTRANSFERASE-RELATED-RELATED"/>
    <property type="match status" value="1"/>
</dbReference>
<dbReference type="EMBL" id="JACIIX010000002">
    <property type="protein sequence ID" value="MBB6209601.1"/>
    <property type="molecule type" value="Genomic_DNA"/>
</dbReference>
<name>A0A7W9ZDS3_NOVIT</name>
<keyword evidence="1 4" id="KW-0808">Transferase</keyword>
<gene>
    <name evidence="4" type="ORF">FHS48_001003</name>
</gene>
<sequence>MVLRPCRAEDSRFLLRLYGQTREAELAAMNWPEEMRKSFCLQQFTAQHTDWTTRLAGAHFLLLVSRGQPVGRLYVHVGEEDIRLIEVAVLAARQGQGIGSAILQALQVLAAERSVPLRLAVLHRNPRAQALYQRMGFRPEGQTADRLQMVWQPQG</sequence>
<dbReference type="SUPFAM" id="SSF55729">
    <property type="entry name" value="Acyl-CoA N-acyltransferases (Nat)"/>
    <property type="match status" value="1"/>
</dbReference>
<accession>A0A7W9ZDS3</accession>
<protein>
    <submittedName>
        <fullName evidence="4">GNAT superfamily N-acetyltransferase</fullName>
    </submittedName>
</protein>
<reference evidence="4 5" key="1">
    <citation type="submission" date="2020-08" db="EMBL/GenBank/DDBJ databases">
        <title>Genomic Encyclopedia of Type Strains, Phase IV (KMG-IV): sequencing the most valuable type-strain genomes for metagenomic binning, comparative biology and taxonomic classification.</title>
        <authorList>
            <person name="Goeker M."/>
        </authorList>
    </citation>
    <scope>NUCLEOTIDE SEQUENCE [LARGE SCALE GENOMIC DNA]</scope>
    <source>
        <strain evidence="4 5">DSM 11590</strain>
    </source>
</reference>
<organism evidence="4 5">
    <name type="scientific">Novispirillum itersonii</name>
    <name type="common">Aquaspirillum itersonii</name>
    <dbReference type="NCBI Taxonomy" id="189"/>
    <lineage>
        <taxon>Bacteria</taxon>
        <taxon>Pseudomonadati</taxon>
        <taxon>Pseudomonadota</taxon>
        <taxon>Alphaproteobacteria</taxon>
        <taxon>Rhodospirillales</taxon>
        <taxon>Novispirillaceae</taxon>
        <taxon>Novispirillum</taxon>
    </lineage>
</organism>
<dbReference type="RefSeq" id="WP_184261986.1">
    <property type="nucleotide sequence ID" value="NZ_JACIIX010000002.1"/>
</dbReference>
<feature type="domain" description="N-acetyltransferase" evidence="3">
    <location>
        <begin position="1"/>
        <end position="154"/>
    </location>
</feature>
<evidence type="ECO:0000313" key="5">
    <source>
        <dbReference type="Proteomes" id="UP000544872"/>
    </source>
</evidence>
<dbReference type="Proteomes" id="UP000544872">
    <property type="component" value="Unassembled WGS sequence"/>
</dbReference>
<dbReference type="InterPro" id="IPR050832">
    <property type="entry name" value="Bact_Acetyltransf"/>
</dbReference>
<dbReference type="Pfam" id="PF13508">
    <property type="entry name" value="Acetyltransf_7"/>
    <property type="match status" value="1"/>
</dbReference>
<dbReference type="CDD" id="cd04301">
    <property type="entry name" value="NAT_SF"/>
    <property type="match status" value="1"/>
</dbReference>
<keyword evidence="2" id="KW-0012">Acyltransferase</keyword>
<dbReference type="PROSITE" id="PS51186">
    <property type="entry name" value="GNAT"/>
    <property type="match status" value="1"/>
</dbReference>
<proteinExistence type="predicted"/>
<dbReference type="Gene3D" id="3.40.630.30">
    <property type="match status" value="1"/>
</dbReference>
<dbReference type="InterPro" id="IPR016181">
    <property type="entry name" value="Acyl_CoA_acyltransferase"/>
</dbReference>
<keyword evidence="5" id="KW-1185">Reference proteome</keyword>
<dbReference type="GO" id="GO:0016747">
    <property type="term" value="F:acyltransferase activity, transferring groups other than amino-acyl groups"/>
    <property type="evidence" value="ECO:0007669"/>
    <property type="project" value="InterPro"/>
</dbReference>